<dbReference type="GO" id="GO:0030677">
    <property type="term" value="C:ribonuclease P complex"/>
    <property type="evidence" value="ECO:0007669"/>
    <property type="project" value="TreeGrafter"/>
</dbReference>
<dbReference type="EMBL" id="PFBV01000003">
    <property type="protein sequence ID" value="PIT88558.1"/>
    <property type="molecule type" value="Genomic_DNA"/>
</dbReference>
<dbReference type="InterPro" id="IPR020568">
    <property type="entry name" value="Ribosomal_Su5_D2-typ_SF"/>
</dbReference>
<comment type="similarity">
    <text evidence="6">Belongs to the RnpA family.</text>
</comment>
<dbReference type="GO" id="GO:0000049">
    <property type="term" value="F:tRNA binding"/>
    <property type="evidence" value="ECO:0007669"/>
    <property type="project" value="UniProtKB-UniRule"/>
</dbReference>
<dbReference type="GO" id="GO:0004526">
    <property type="term" value="F:ribonuclease P activity"/>
    <property type="evidence" value="ECO:0007669"/>
    <property type="project" value="UniProtKB-UniRule"/>
</dbReference>
<dbReference type="GO" id="GO:0042781">
    <property type="term" value="F:3'-tRNA processing endoribonuclease activity"/>
    <property type="evidence" value="ECO:0007669"/>
    <property type="project" value="TreeGrafter"/>
</dbReference>
<dbReference type="EC" id="3.1.26.5" evidence="6 7"/>
<evidence type="ECO:0000256" key="5">
    <source>
        <dbReference type="ARBA" id="ARBA00022884"/>
    </source>
</evidence>
<evidence type="ECO:0000313" key="9">
    <source>
        <dbReference type="Proteomes" id="UP000231426"/>
    </source>
</evidence>
<comment type="catalytic activity">
    <reaction evidence="6">
        <text>Endonucleolytic cleavage of RNA, removing 5'-extranucleotides from tRNA precursor.</text>
        <dbReference type="EC" id="3.1.26.5"/>
    </reaction>
</comment>
<dbReference type="AlphaFoldDB" id="A0A2M6W6Y6"/>
<keyword evidence="2 6" id="KW-0540">Nuclease</keyword>
<keyword evidence="3 6" id="KW-0255">Endonuclease</keyword>
<protein>
    <recommendedName>
        <fullName evidence="6 7">Ribonuclease P protein component</fullName>
        <shortName evidence="6">RNase P protein</shortName>
        <shortName evidence="6">RNaseP protein</shortName>
        <ecNumber evidence="6 7">3.1.26.5</ecNumber>
    </recommendedName>
    <alternativeName>
        <fullName evidence="6">Protein C5</fullName>
    </alternativeName>
</protein>
<dbReference type="Proteomes" id="UP000231426">
    <property type="component" value="Unassembled WGS sequence"/>
</dbReference>
<evidence type="ECO:0000256" key="2">
    <source>
        <dbReference type="ARBA" id="ARBA00022722"/>
    </source>
</evidence>
<keyword evidence="4 6" id="KW-0378">Hydrolase</keyword>
<organism evidence="8 9">
    <name type="scientific">Candidatus Magasanikbacteria bacterium CG10_big_fil_rev_8_21_14_0_10_36_32</name>
    <dbReference type="NCBI Taxonomy" id="1974646"/>
    <lineage>
        <taxon>Bacteria</taxon>
        <taxon>Candidatus Magasanikiibacteriota</taxon>
    </lineage>
</organism>
<dbReference type="HAMAP" id="MF_00227">
    <property type="entry name" value="RNase_P"/>
    <property type="match status" value="1"/>
</dbReference>
<dbReference type="PANTHER" id="PTHR33992:SF1">
    <property type="entry name" value="RIBONUCLEASE P PROTEIN COMPONENT"/>
    <property type="match status" value="1"/>
</dbReference>
<dbReference type="GO" id="GO:0001682">
    <property type="term" value="P:tRNA 5'-leader removal"/>
    <property type="evidence" value="ECO:0007669"/>
    <property type="project" value="UniProtKB-UniRule"/>
</dbReference>
<evidence type="ECO:0000256" key="1">
    <source>
        <dbReference type="ARBA" id="ARBA00022694"/>
    </source>
</evidence>
<dbReference type="InterPro" id="IPR000100">
    <property type="entry name" value="RNase_P"/>
</dbReference>
<accession>A0A2M6W6Y6</accession>
<keyword evidence="5 6" id="KW-0694">RNA-binding</keyword>
<dbReference type="SUPFAM" id="SSF54211">
    <property type="entry name" value="Ribosomal protein S5 domain 2-like"/>
    <property type="match status" value="1"/>
</dbReference>
<comment type="subunit">
    <text evidence="6">Consists of a catalytic RNA component (M1 or rnpB) and a protein subunit.</text>
</comment>
<evidence type="ECO:0000256" key="7">
    <source>
        <dbReference type="NCBIfam" id="TIGR00188"/>
    </source>
</evidence>
<name>A0A2M6W6Y6_9BACT</name>
<reference evidence="9" key="1">
    <citation type="submission" date="2017-09" db="EMBL/GenBank/DDBJ databases">
        <title>Depth-based differentiation of microbial function through sediment-hosted aquifers and enrichment of novel symbionts in the deep terrestrial subsurface.</title>
        <authorList>
            <person name="Probst A.J."/>
            <person name="Ladd B."/>
            <person name="Jarett J.K."/>
            <person name="Geller-Mcgrath D.E."/>
            <person name="Sieber C.M.K."/>
            <person name="Emerson J.B."/>
            <person name="Anantharaman K."/>
            <person name="Thomas B.C."/>
            <person name="Malmstrom R."/>
            <person name="Stieglmeier M."/>
            <person name="Klingl A."/>
            <person name="Woyke T."/>
            <person name="Ryan C.M."/>
            <person name="Banfield J.F."/>
        </authorList>
    </citation>
    <scope>NUCLEOTIDE SEQUENCE [LARGE SCALE GENOMIC DNA]</scope>
</reference>
<keyword evidence="1 6" id="KW-0819">tRNA processing</keyword>
<dbReference type="InterPro" id="IPR014721">
    <property type="entry name" value="Ribsml_uS5_D2-typ_fold_subgr"/>
</dbReference>
<comment type="caution">
    <text evidence="8">The sequence shown here is derived from an EMBL/GenBank/DDBJ whole genome shotgun (WGS) entry which is preliminary data.</text>
</comment>
<evidence type="ECO:0000256" key="4">
    <source>
        <dbReference type="ARBA" id="ARBA00022801"/>
    </source>
</evidence>
<dbReference type="Gene3D" id="3.30.230.10">
    <property type="match status" value="1"/>
</dbReference>
<sequence>MLKLDNRLTKVRDFNLVMKYGHWINGIFLDMKVLELSKNESYFPKKEDVENFKKQFRLAINISLKVSKKAVLRNKLRRQISEVIRLLIKENLIKVGFYVLIVAKKDILKKDYTEIDKEVNFLLSKAKLLK</sequence>
<evidence type="ECO:0000256" key="6">
    <source>
        <dbReference type="HAMAP-Rule" id="MF_00227"/>
    </source>
</evidence>
<dbReference type="Pfam" id="PF00825">
    <property type="entry name" value="Ribonuclease_P"/>
    <property type="match status" value="1"/>
</dbReference>
<evidence type="ECO:0000313" key="8">
    <source>
        <dbReference type="EMBL" id="PIT88558.1"/>
    </source>
</evidence>
<proteinExistence type="inferred from homology"/>
<gene>
    <name evidence="6 8" type="primary">rnpA</name>
    <name evidence="8" type="ORF">COU29_02140</name>
</gene>
<evidence type="ECO:0000256" key="3">
    <source>
        <dbReference type="ARBA" id="ARBA00022759"/>
    </source>
</evidence>
<comment type="function">
    <text evidence="6">RNaseP catalyzes the removal of the 5'-leader sequence from pre-tRNA to produce the mature 5'-terminus. It can also cleave other RNA substrates such as 4.5S RNA. The protein component plays an auxiliary but essential role in vivo by binding to the 5'-leader sequence and broadening the substrate specificity of the ribozyme.</text>
</comment>
<dbReference type="NCBIfam" id="TIGR00188">
    <property type="entry name" value="rnpA"/>
    <property type="match status" value="1"/>
</dbReference>
<dbReference type="PANTHER" id="PTHR33992">
    <property type="entry name" value="RIBONUCLEASE P PROTEIN COMPONENT"/>
    <property type="match status" value="1"/>
</dbReference>